<dbReference type="Gene3D" id="1.10.10.10">
    <property type="entry name" value="Winged helix-like DNA-binding domain superfamily/Winged helix DNA-binding domain"/>
    <property type="match status" value="1"/>
</dbReference>
<accession>A0ABR8Q179</accession>
<dbReference type="PANTHER" id="PTHR33202:SF8">
    <property type="entry name" value="PEROXIDE-RESPONSIVE REPRESSOR PERR"/>
    <property type="match status" value="1"/>
</dbReference>
<evidence type="ECO:0000256" key="5">
    <source>
        <dbReference type="ARBA" id="ARBA00023125"/>
    </source>
</evidence>
<dbReference type="Proteomes" id="UP000640335">
    <property type="component" value="Unassembled WGS sequence"/>
</dbReference>
<dbReference type="Gene3D" id="3.30.1490.190">
    <property type="match status" value="1"/>
</dbReference>
<dbReference type="PANTHER" id="PTHR33202">
    <property type="entry name" value="ZINC UPTAKE REGULATION PROTEIN"/>
    <property type="match status" value="1"/>
</dbReference>
<sequence length="137" mass="15710">MIWENYLKENGIRITAGRISILNIIEASDKGLSAESIYTECKKQKNNLNLSTIYRTLELLEDKNVIKKINIDGPAIFVLKKENHKHILQCDVCHKSVEIPCPMEEIEEAIKAKVGFSLTKHKLELNGICDKCKKENW</sequence>
<comment type="caution">
    <text evidence="7">The sequence shown here is derived from an EMBL/GenBank/DDBJ whole genome shotgun (WGS) entry which is preliminary data.</text>
</comment>
<evidence type="ECO:0000313" key="8">
    <source>
        <dbReference type="Proteomes" id="UP000640335"/>
    </source>
</evidence>
<evidence type="ECO:0000256" key="6">
    <source>
        <dbReference type="ARBA" id="ARBA00023163"/>
    </source>
</evidence>
<keyword evidence="3" id="KW-0862">Zinc</keyword>
<keyword evidence="2" id="KW-0678">Repressor</keyword>
<keyword evidence="5" id="KW-0238">DNA-binding</keyword>
<dbReference type="SUPFAM" id="SSF46785">
    <property type="entry name" value="Winged helix' DNA-binding domain"/>
    <property type="match status" value="1"/>
</dbReference>
<proteinExistence type="inferred from homology"/>
<keyword evidence="4" id="KW-0805">Transcription regulation</keyword>
<evidence type="ECO:0000256" key="1">
    <source>
        <dbReference type="ARBA" id="ARBA00007957"/>
    </source>
</evidence>
<keyword evidence="8" id="KW-1185">Reference proteome</keyword>
<dbReference type="InterPro" id="IPR002481">
    <property type="entry name" value="FUR"/>
</dbReference>
<keyword evidence="6" id="KW-0804">Transcription</keyword>
<dbReference type="InterPro" id="IPR036390">
    <property type="entry name" value="WH_DNA-bd_sf"/>
</dbReference>
<organism evidence="7 8">
    <name type="scientific">Clostridium gallinarum</name>
    <dbReference type="NCBI Taxonomy" id="2762246"/>
    <lineage>
        <taxon>Bacteria</taxon>
        <taxon>Bacillati</taxon>
        <taxon>Bacillota</taxon>
        <taxon>Clostridia</taxon>
        <taxon>Eubacteriales</taxon>
        <taxon>Clostridiaceae</taxon>
        <taxon>Clostridium</taxon>
    </lineage>
</organism>
<gene>
    <name evidence="7" type="ORF">H9660_03380</name>
</gene>
<comment type="similarity">
    <text evidence="1">Belongs to the Fur family.</text>
</comment>
<evidence type="ECO:0000256" key="4">
    <source>
        <dbReference type="ARBA" id="ARBA00023015"/>
    </source>
</evidence>
<dbReference type="Pfam" id="PF01475">
    <property type="entry name" value="FUR"/>
    <property type="match status" value="1"/>
</dbReference>
<evidence type="ECO:0000256" key="2">
    <source>
        <dbReference type="ARBA" id="ARBA00022491"/>
    </source>
</evidence>
<reference evidence="7 8" key="1">
    <citation type="submission" date="2020-08" db="EMBL/GenBank/DDBJ databases">
        <title>A Genomic Blueprint of the Chicken Gut Microbiome.</title>
        <authorList>
            <person name="Gilroy R."/>
            <person name="Ravi A."/>
            <person name="Getino M."/>
            <person name="Pursley I."/>
            <person name="Horton D.L."/>
            <person name="Alikhan N.-F."/>
            <person name="Baker D."/>
            <person name="Gharbi K."/>
            <person name="Hall N."/>
            <person name="Watson M."/>
            <person name="Adriaenssens E.M."/>
            <person name="Foster-Nyarko E."/>
            <person name="Jarju S."/>
            <person name="Secka A."/>
            <person name="Antonio M."/>
            <person name="Oren A."/>
            <person name="Chaudhuri R."/>
            <person name="La Ragione R.M."/>
            <person name="Hildebrand F."/>
            <person name="Pallen M.J."/>
        </authorList>
    </citation>
    <scope>NUCLEOTIDE SEQUENCE [LARGE SCALE GENOMIC DNA]</scope>
    <source>
        <strain evidence="7 8">Sa3CUN1</strain>
    </source>
</reference>
<evidence type="ECO:0000256" key="3">
    <source>
        <dbReference type="ARBA" id="ARBA00022833"/>
    </source>
</evidence>
<name>A0ABR8Q179_9CLOT</name>
<protein>
    <submittedName>
        <fullName evidence="7">Transcriptional repressor</fullName>
    </submittedName>
</protein>
<dbReference type="CDD" id="cd07153">
    <property type="entry name" value="Fur_like"/>
    <property type="match status" value="1"/>
</dbReference>
<evidence type="ECO:0000313" key="7">
    <source>
        <dbReference type="EMBL" id="MBD7914180.1"/>
    </source>
</evidence>
<dbReference type="InterPro" id="IPR036388">
    <property type="entry name" value="WH-like_DNA-bd_sf"/>
</dbReference>
<dbReference type="InterPro" id="IPR043135">
    <property type="entry name" value="Fur_C"/>
</dbReference>
<dbReference type="EMBL" id="JACSQZ010000008">
    <property type="protein sequence ID" value="MBD7914180.1"/>
    <property type="molecule type" value="Genomic_DNA"/>
</dbReference>
<dbReference type="RefSeq" id="WP_191748568.1">
    <property type="nucleotide sequence ID" value="NZ_JACSQZ010000008.1"/>
</dbReference>